<feature type="chain" id="PRO_5043005864" evidence="1">
    <location>
        <begin position="23"/>
        <end position="60"/>
    </location>
</feature>
<keyword evidence="1" id="KW-0732">Signal</keyword>
<dbReference type="AlphaFoldDB" id="A0AAN6YZM8"/>
<feature type="non-terminal residue" evidence="2">
    <location>
        <position position="60"/>
    </location>
</feature>
<organism evidence="2 3">
    <name type="scientific">Parathielavia appendiculata</name>
    <dbReference type="NCBI Taxonomy" id="2587402"/>
    <lineage>
        <taxon>Eukaryota</taxon>
        <taxon>Fungi</taxon>
        <taxon>Dikarya</taxon>
        <taxon>Ascomycota</taxon>
        <taxon>Pezizomycotina</taxon>
        <taxon>Sordariomycetes</taxon>
        <taxon>Sordariomycetidae</taxon>
        <taxon>Sordariales</taxon>
        <taxon>Chaetomiaceae</taxon>
        <taxon>Parathielavia</taxon>
    </lineage>
</organism>
<accession>A0AAN6YZM8</accession>
<comment type="caution">
    <text evidence="2">The sequence shown here is derived from an EMBL/GenBank/DDBJ whole genome shotgun (WGS) entry which is preliminary data.</text>
</comment>
<protein>
    <submittedName>
        <fullName evidence="2">Uncharacterized protein</fullName>
    </submittedName>
</protein>
<reference evidence="2" key="1">
    <citation type="journal article" date="2023" name="Mol. Phylogenet. Evol.">
        <title>Genome-scale phylogeny and comparative genomics of the fungal order Sordariales.</title>
        <authorList>
            <person name="Hensen N."/>
            <person name="Bonometti L."/>
            <person name="Westerberg I."/>
            <person name="Brannstrom I.O."/>
            <person name="Guillou S."/>
            <person name="Cros-Aarteil S."/>
            <person name="Calhoun S."/>
            <person name="Haridas S."/>
            <person name="Kuo A."/>
            <person name="Mondo S."/>
            <person name="Pangilinan J."/>
            <person name="Riley R."/>
            <person name="LaButti K."/>
            <person name="Andreopoulos B."/>
            <person name="Lipzen A."/>
            <person name="Chen C."/>
            <person name="Yan M."/>
            <person name="Daum C."/>
            <person name="Ng V."/>
            <person name="Clum A."/>
            <person name="Steindorff A."/>
            <person name="Ohm R.A."/>
            <person name="Martin F."/>
            <person name="Silar P."/>
            <person name="Natvig D.O."/>
            <person name="Lalanne C."/>
            <person name="Gautier V."/>
            <person name="Ament-Velasquez S.L."/>
            <person name="Kruys A."/>
            <person name="Hutchinson M.I."/>
            <person name="Powell A.J."/>
            <person name="Barry K."/>
            <person name="Miller A.N."/>
            <person name="Grigoriev I.V."/>
            <person name="Debuchy R."/>
            <person name="Gladieux P."/>
            <person name="Hiltunen Thoren M."/>
            <person name="Johannesson H."/>
        </authorList>
    </citation>
    <scope>NUCLEOTIDE SEQUENCE</scope>
    <source>
        <strain evidence="2">CBS 731.68</strain>
    </source>
</reference>
<feature type="signal peptide" evidence="1">
    <location>
        <begin position="1"/>
        <end position="22"/>
    </location>
</feature>
<proteinExistence type="predicted"/>
<dbReference type="GeneID" id="87830647"/>
<dbReference type="RefSeq" id="XP_062643256.1">
    <property type="nucleotide sequence ID" value="XM_062793878.1"/>
</dbReference>
<dbReference type="EMBL" id="MU853248">
    <property type="protein sequence ID" value="KAK4119483.1"/>
    <property type="molecule type" value="Genomic_DNA"/>
</dbReference>
<reference evidence="2" key="2">
    <citation type="submission" date="2023-05" db="EMBL/GenBank/DDBJ databases">
        <authorList>
            <consortium name="Lawrence Berkeley National Laboratory"/>
            <person name="Steindorff A."/>
            <person name="Hensen N."/>
            <person name="Bonometti L."/>
            <person name="Westerberg I."/>
            <person name="Brannstrom I.O."/>
            <person name="Guillou S."/>
            <person name="Cros-Aarteil S."/>
            <person name="Calhoun S."/>
            <person name="Haridas S."/>
            <person name="Kuo A."/>
            <person name="Mondo S."/>
            <person name="Pangilinan J."/>
            <person name="Riley R."/>
            <person name="Labutti K."/>
            <person name="Andreopoulos B."/>
            <person name="Lipzen A."/>
            <person name="Chen C."/>
            <person name="Yanf M."/>
            <person name="Daum C."/>
            <person name="Ng V."/>
            <person name="Clum A."/>
            <person name="Ohm R."/>
            <person name="Martin F."/>
            <person name="Silar P."/>
            <person name="Natvig D."/>
            <person name="Lalanne C."/>
            <person name="Gautier V."/>
            <person name="Ament-Velasquez S.L."/>
            <person name="Kruys A."/>
            <person name="Hutchinson M.I."/>
            <person name="Powell A.J."/>
            <person name="Barry K."/>
            <person name="Miller A.N."/>
            <person name="Grigoriev I.V."/>
            <person name="Debuchy R."/>
            <person name="Gladieux P."/>
            <person name="Thoren M.H."/>
            <person name="Johannesson H."/>
        </authorList>
    </citation>
    <scope>NUCLEOTIDE SEQUENCE</scope>
    <source>
        <strain evidence="2">CBS 731.68</strain>
    </source>
</reference>
<evidence type="ECO:0000256" key="1">
    <source>
        <dbReference type="SAM" id="SignalP"/>
    </source>
</evidence>
<evidence type="ECO:0000313" key="2">
    <source>
        <dbReference type="EMBL" id="KAK4119483.1"/>
    </source>
</evidence>
<gene>
    <name evidence="2" type="ORF">N657DRAFT_650135</name>
</gene>
<name>A0AAN6YZM8_9PEZI</name>
<evidence type="ECO:0000313" key="3">
    <source>
        <dbReference type="Proteomes" id="UP001302602"/>
    </source>
</evidence>
<dbReference type="Proteomes" id="UP001302602">
    <property type="component" value="Unassembled WGS sequence"/>
</dbReference>
<keyword evidence="3" id="KW-1185">Reference proteome</keyword>
<sequence>MQLTTIFLTTALSFAVSTYAWAQAADGTWVANNRWYKLSCLVLTQVHEACTWRNTNNVHN</sequence>